<dbReference type="PROSITE" id="PS50082">
    <property type="entry name" value="WD_REPEATS_2"/>
    <property type="match status" value="2"/>
</dbReference>
<name>A0A2Z6N158_TRISU</name>
<dbReference type="PANTHER" id="PTHR44489:SF14">
    <property type="entry name" value="ZINC FINGER CCCH DOMAIN-CONTAINING PROTEIN 59-RELATED"/>
    <property type="match status" value="1"/>
</dbReference>
<proteinExistence type="predicted"/>
<dbReference type="EMBL" id="DF973305">
    <property type="protein sequence ID" value="GAU25139.1"/>
    <property type="molecule type" value="Genomic_DNA"/>
</dbReference>
<dbReference type="PROSITE" id="PS00678">
    <property type="entry name" value="WD_REPEATS_1"/>
    <property type="match status" value="1"/>
</dbReference>
<dbReference type="AlphaFoldDB" id="A0A2Z6N158"/>
<feature type="repeat" description="WD" evidence="3">
    <location>
        <begin position="78"/>
        <end position="117"/>
    </location>
</feature>
<organism evidence="4 5">
    <name type="scientific">Trifolium subterraneum</name>
    <name type="common">Subterranean clover</name>
    <dbReference type="NCBI Taxonomy" id="3900"/>
    <lineage>
        <taxon>Eukaryota</taxon>
        <taxon>Viridiplantae</taxon>
        <taxon>Streptophyta</taxon>
        <taxon>Embryophyta</taxon>
        <taxon>Tracheophyta</taxon>
        <taxon>Spermatophyta</taxon>
        <taxon>Magnoliopsida</taxon>
        <taxon>eudicotyledons</taxon>
        <taxon>Gunneridae</taxon>
        <taxon>Pentapetalae</taxon>
        <taxon>rosids</taxon>
        <taxon>fabids</taxon>
        <taxon>Fabales</taxon>
        <taxon>Fabaceae</taxon>
        <taxon>Papilionoideae</taxon>
        <taxon>50 kb inversion clade</taxon>
        <taxon>NPAAA clade</taxon>
        <taxon>Hologalegina</taxon>
        <taxon>IRL clade</taxon>
        <taxon>Trifolieae</taxon>
        <taxon>Trifolium</taxon>
    </lineage>
</organism>
<dbReference type="PANTHER" id="PTHR44489">
    <property type="match status" value="1"/>
</dbReference>
<evidence type="ECO:0000313" key="5">
    <source>
        <dbReference type="Proteomes" id="UP000242715"/>
    </source>
</evidence>
<evidence type="ECO:0000256" key="1">
    <source>
        <dbReference type="ARBA" id="ARBA00022574"/>
    </source>
</evidence>
<sequence length="205" mass="22360">MTVGNNTLFAGGEDGVISAWRGSSDANSPFKLVASLRGHAKSVVCLTAGCLDKRLFSGSMDHSIMVWDLDTFECKMTLNGHTDTVTSLISWGNFLLSSSLDCTIKVWAESEEKTFHVAYSHNVENGIVAHNWMTDAGDKSILFCACRDNSVRLYELPSFSERGRLFARQEVRSIEKGPGGLIFTGDGTGLLTVSKWSEKPKVEAA</sequence>
<dbReference type="SMART" id="SM00320">
    <property type="entry name" value="WD40"/>
    <property type="match status" value="3"/>
</dbReference>
<feature type="repeat" description="WD" evidence="3">
    <location>
        <begin position="36"/>
        <end position="77"/>
    </location>
</feature>
<dbReference type="InterPro" id="IPR036322">
    <property type="entry name" value="WD40_repeat_dom_sf"/>
</dbReference>
<evidence type="ECO:0000256" key="2">
    <source>
        <dbReference type="ARBA" id="ARBA00022737"/>
    </source>
</evidence>
<dbReference type="PROSITE" id="PS50294">
    <property type="entry name" value="WD_REPEATS_REGION"/>
    <property type="match status" value="1"/>
</dbReference>
<dbReference type="Gene3D" id="2.130.10.10">
    <property type="entry name" value="YVTN repeat-like/Quinoprotein amine dehydrogenase"/>
    <property type="match status" value="1"/>
</dbReference>
<evidence type="ECO:0000256" key="3">
    <source>
        <dbReference type="PROSITE-ProRule" id="PRU00221"/>
    </source>
</evidence>
<gene>
    <name evidence="4" type="ORF">TSUD_363090</name>
</gene>
<protein>
    <submittedName>
        <fullName evidence="4">Uncharacterized protein</fullName>
    </submittedName>
</protein>
<dbReference type="Pfam" id="PF00400">
    <property type="entry name" value="WD40"/>
    <property type="match status" value="2"/>
</dbReference>
<evidence type="ECO:0000313" key="4">
    <source>
        <dbReference type="EMBL" id="GAU25139.1"/>
    </source>
</evidence>
<dbReference type="Proteomes" id="UP000242715">
    <property type="component" value="Unassembled WGS sequence"/>
</dbReference>
<keyword evidence="1 3" id="KW-0853">WD repeat</keyword>
<dbReference type="OrthoDB" id="59941at2759"/>
<keyword evidence="2" id="KW-0677">Repeat</keyword>
<keyword evidence="5" id="KW-1185">Reference proteome</keyword>
<accession>A0A2Z6N158</accession>
<dbReference type="InterPro" id="IPR001680">
    <property type="entry name" value="WD40_rpt"/>
</dbReference>
<dbReference type="SUPFAM" id="SSF50978">
    <property type="entry name" value="WD40 repeat-like"/>
    <property type="match status" value="1"/>
</dbReference>
<dbReference type="InterPro" id="IPR015943">
    <property type="entry name" value="WD40/YVTN_repeat-like_dom_sf"/>
</dbReference>
<dbReference type="InterPro" id="IPR044715">
    <property type="entry name" value="WDR86-like"/>
</dbReference>
<reference evidence="5" key="1">
    <citation type="journal article" date="2017" name="Front. Plant Sci.">
        <title>Climate Clever Clovers: New Paradigm to Reduce the Environmental Footprint of Ruminants by Breeding Low Methanogenic Forages Utilizing Haplotype Variation.</title>
        <authorList>
            <person name="Kaur P."/>
            <person name="Appels R."/>
            <person name="Bayer P.E."/>
            <person name="Keeble-Gagnere G."/>
            <person name="Wang J."/>
            <person name="Hirakawa H."/>
            <person name="Shirasawa K."/>
            <person name="Vercoe P."/>
            <person name="Stefanova K."/>
            <person name="Durmic Z."/>
            <person name="Nichols P."/>
            <person name="Revell C."/>
            <person name="Isobe S.N."/>
            <person name="Edwards D."/>
            <person name="Erskine W."/>
        </authorList>
    </citation>
    <scope>NUCLEOTIDE SEQUENCE [LARGE SCALE GENOMIC DNA]</scope>
    <source>
        <strain evidence="5">cv. Daliak</strain>
    </source>
</reference>
<dbReference type="InterPro" id="IPR019775">
    <property type="entry name" value="WD40_repeat_CS"/>
</dbReference>